<dbReference type="EMBL" id="JARQWQ010000014">
    <property type="protein sequence ID" value="KAK2567286.1"/>
    <property type="molecule type" value="Genomic_DNA"/>
</dbReference>
<dbReference type="Proteomes" id="UP001249851">
    <property type="component" value="Unassembled WGS sequence"/>
</dbReference>
<sequence length="261" mass="29968">MAERTERAFPDRILLPVTAAIYHNGEEKPAMRWSFEMGIGVESDKELFDFVTRFREGFGIGDRCSQLKIHSQEQWNAGIAKVLTKERELIAIQTIQHRPTRLALRVSHLISERFERSEKKQQLPQGRGKKRKERSTDLVHLSGDIVYLVADHRPSSKMELYVLKQDVSAATKKARAMCYDADVFNPLTFIEEAEREINVKDICGSLTECSVNDKINQMTENEFVMYQSAIINRVDSVTIEEARECAGEVQEESNSTVRRSR</sequence>
<reference evidence="2" key="1">
    <citation type="journal article" date="2023" name="G3 (Bethesda)">
        <title>Whole genome assembly and annotation of the endangered Caribbean coral Acropora cervicornis.</title>
        <authorList>
            <person name="Selwyn J.D."/>
            <person name="Vollmer S.V."/>
        </authorList>
    </citation>
    <scope>NUCLEOTIDE SEQUENCE</scope>
    <source>
        <strain evidence="2">K2</strain>
    </source>
</reference>
<dbReference type="AlphaFoldDB" id="A0AAD9VAH5"/>
<evidence type="ECO:0000313" key="2">
    <source>
        <dbReference type="EMBL" id="KAK2567286.1"/>
    </source>
</evidence>
<keyword evidence="3" id="KW-1185">Reference proteome</keyword>
<proteinExistence type="predicted"/>
<evidence type="ECO:0000256" key="1">
    <source>
        <dbReference type="SAM" id="MobiDB-lite"/>
    </source>
</evidence>
<protein>
    <submittedName>
        <fullName evidence="2">Uncharacterized protein</fullName>
    </submittedName>
</protein>
<comment type="caution">
    <text evidence="2">The sequence shown here is derived from an EMBL/GenBank/DDBJ whole genome shotgun (WGS) entry which is preliminary data.</text>
</comment>
<evidence type="ECO:0000313" key="3">
    <source>
        <dbReference type="Proteomes" id="UP001249851"/>
    </source>
</evidence>
<name>A0AAD9VAH5_ACRCE</name>
<feature type="region of interest" description="Disordered" evidence="1">
    <location>
        <begin position="115"/>
        <end position="135"/>
    </location>
</feature>
<reference evidence="2" key="2">
    <citation type="journal article" date="2023" name="Science">
        <title>Genomic signatures of disease resistance in endangered staghorn corals.</title>
        <authorList>
            <person name="Vollmer S.V."/>
            <person name="Selwyn J.D."/>
            <person name="Despard B.A."/>
            <person name="Roesel C.L."/>
        </authorList>
    </citation>
    <scope>NUCLEOTIDE SEQUENCE</scope>
    <source>
        <strain evidence="2">K2</strain>
    </source>
</reference>
<accession>A0AAD9VAH5</accession>
<gene>
    <name evidence="2" type="ORF">P5673_008077</name>
</gene>
<organism evidence="2 3">
    <name type="scientific">Acropora cervicornis</name>
    <name type="common">Staghorn coral</name>
    <dbReference type="NCBI Taxonomy" id="6130"/>
    <lineage>
        <taxon>Eukaryota</taxon>
        <taxon>Metazoa</taxon>
        <taxon>Cnidaria</taxon>
        <taxon>Anthozoa</taxon>
        <taxon>Hexacorallia</taxon>
        <taxon>Scleractinia</taxon>
        <taxon>Astrocoeniina</taxon>
        <taxon>Acroporidae</taxon>
        <taxon>Acropora</taxon>
    </lineage>
</organism>